<dbReference type="Gene3D" id="3.40.1470.10">
    <property type="entry name" value="Bifunctional carbon monoxide dehydrogenase/acetyl-coa synthase(codh/acs), Chain M, domain 5"/>
    <property type="match status" value="1"/>
</dbReference>
<dbReference type="InterPro" id="IPR011254">
    <property type="entry name" value="Prismane-like_sf"/>
</dbReference>
<reference evidence="10" key="2">
    <citation type="submission" date="2021-04" db="EMBL/GenBank/DDBJ databases">
        <authorList>
            <person name="Gilroy R."/>
        </authorList>
    </citation>
    <scope>NUCLEOTIDE SEQUENCE</scope>
    <source>
        <strain evidence="10">ChiSjej1B19-5720</strain>
    </source>
</reference>
<accession>A0A9D2LTR2</accession>
<dbReference type="EC" id="2.3.1.169" evidence="1"/>
<comment type="caution">
    <text evidence="10">The sequence shown here is derived from an EMBL/GenBank/DDBJ whole genome shotgun (WGS) entry which is preliminary data.</text>
</comment>
<dbReference type="GO" id="GO:0051539">
    <property type="term" value="F:4 iron, 4 sulfur cluster binding"/>
    <property type="evidence" value="ECO:0007669"/>
    <property type="project" value="UniProtKB-KW"/>
</dbReference>
<gene>
    <name evidence="10" type="primary">cdhC</name>
    <name evidence="10" type="ORF">IAA06_09240</name>
</gene>
<dbReference type="InterPro" id="IPR038571">
    <property type="entry name" value="CO_DH/Ac-CoA_synth_bsu_3_sf"/>
</dbReference>
<evidence type="ECO:0000259" key="8">
    <source>
        <dbReference type="Pfam" id="PF18537"/>
    </source>
</evidence>
<dbReference type="AlphaFoldDB" id="A0A9D2LTR2"/>
<dbReference type="Gene3D" id="3.40.50.2030">
    <property type="match status" value="1"/>
</dbReference>
<dbReference type="Gene3D" id="3.30.1650.10">
    <property type="entry name" value="Bifunctional carbon monoxide dehydrogenase/acetyl-coa synthase(codh/acs), Chain M, domain 3"/>
    <property type="match status" value="1"/>
</dbReference>
<feature type="domain" description="CO dehydrogenase/acetyl-CoA synthase complex beta subunit C-terminal" evidence="9">
    <location>
        <begin position="465"/>
        <end position="709"/>
    </location>
</feature>
<keyword evidence="3" id="KW-0533">Nickel</keyword>
<evidence type="ECO:0000256" key="5">
    <source>
        <dbReference type="ARBA" id="ARBA00022723"/>
    </source>
</evidence>
<evidence type="ECO:0000313" key="10">
    <source>
        <dbReference type="EMBL" id="HJB28961.1"/>
    </source>
</evidence>
<dbReference type="GO" id="GO:0043884">
    <property type="term" value="F:CO-methylating acetyl-CoA synthase activity"/>
    <property type="evidence" value="ECO:0007669"/>
    <property type="project" value="UniProtKB-EC"/>
</dbReference>
<keyword evidence="5" id="KW-0479">Metal-binding</keyword>
<evidence type="ECO:0000256" key="1">
    <source>
        <dbReference type="ARBA" id="ARBA00012244"/>
    </source>
</evidence>
<reference evidence="10" key="1">
    <citation type="journal article" date="2021" name="PeerJ">
        <title>Extensive microbial diversity within the chicken gut microbiome revealed by metagenomics and culture.</title>
        <authorList>
            <person name="Gilroy R."/>
            <person name="Ravi A."/>
            <person name="Getino M."/>
            <person name="Pursley I."/>
            <person name="Horton D.L."/>
            <person name="Alikhan N.F."/>
            <person name="Baker D."/>
            <person name="Gharbi K."/>
            <person name="Hall N."/>
            <person name="Watson M."/>
            <person name="Adriaenssens E.M."/>
            <person name="Foster-Nyarko E."/>
            <person name="Jarju S."/>
            <person name="Secka A."/>
            <person name="Antonio M."/>
            <person name="Oren A."/>
            <person name="Chaudhuri R.R."/>
            <person name="La Ragione R."/>
            <person name="Hildebrand F."/>
            <person name="Pallen M.J."/>
        </authorList>
    </citation>
    <scope>NUCLEOTIDE SEQUENCE</scope>
    <source>
        <strain evidence="10">ChiSjej1B19-5720</strain>
    </source>
</reference>
<dbReference type="Proteomes" id="UP000823842">
    <property type="component" value="Unassembled WGS sequence"/>
</dbReference>
<dbReference type="InterPro" id="IPR016099">
    <property type="entry name" value="Prismane-like_a/b-sand"/>
</dbReference>
<keyword evidence="2" id="KW-0004">4Fe-4S</keyword>
<dbReference type="PANTHER" id="PTHR42281">
    <property type="match status" value="1"/>
</dbReference>
<evidence type="ECO:0000259" key="9">
    <source>
        <dbReference type="Pfam" id="PF19436"/>
    </source>
</evidence>
<dbReference type="InterPro" id="IPR041350">
    <property type="entry name" value="CODH_A_N"/>
</dbReference>
<name>A0A9D2LTR2_9FIRM</name>
<keyword evidence="4" id="KW-0808">Transferase</keyword>
<dbReference type="NCBIfam" id="NF040764">
    <property type="entry name" value="CODH_ACS_al_bet"/>
    <property type="match status" value="1"/>
</dbReference>
<proteinExistence type="predicted"/>
<protein>
    <recommendedName>
        <fullName evidence="1">CO-methylating acetyl-CoA synthase</fullName>
        <ecNumber evidence="1">2.3.1.169</ecNumber>
    </recommendedName>
</protein>
<dbReference type="GO" id="GO:0006084">
    <property type="term" value="P:acetyl-CoA metabolic process"/>
    <property type="evidence" value="ECO:0007669"/>
    <property type="project" value="InterPro"/>
</dbReference>
<dbReference type="InterPro" id="IPR045822">
    <property type="entry name" value="ACS_CODH_B_C"/>
</dbReference>
<evidence type="ECO:0000256" key="4">
    <source>
        <dbReference type="ARBA" id="ARBA00022679"/>
    </source>
</evidence>
<dbReference type="Gene3D" id="3.40.970.20">
    <property type="entry name" value="Carbon monoxide dehydrogenase alpha subunit. Chain D, domain 4"/>
    <property type="match status" value="1"/>
</dbReference>
<dbReference type="NCBIfam" id="NF007078">
    <property type="entry name" value="PRK09529.1"/>
    <property type="match status" value="1"/>
</dbReference>
<evidence type="ECO:0000313" key="11">
    <source>
        <dbReference type="Proteomes" id="UP000823842"/>
    </source>
</evidence>
<dbReference type="Pfam" id="PF03598">
    <property type="entry name" value="CdhC"/>
    <property type="match status" value="1"/>
</dbReference>
<dbReference type="GO" id="GO:0043885">
    <property type="term" value="F:anaerobic carbon-monoxide dehydrogenase activity"/>
    <property type="evidence" value="ECO:0007669"/>
    <property type="project" value="InterPro"/>
</dbReference>
<evidence type="ECO:0000256" key="3">
    <source>
        <dbReference type="ARBA" id="ARBA00022596"/>
    </source>
</evidence>
<evidence type="ECO:0000256" key="6">
    <source>
        <dbReference type="ARBA" id="ARBA00023004"/>
    </source>
</evidence>
<dbReference type="Pfam" id="PF19436">
    <property type="entry name" value="ACS_CODH_B_C"/>
    <property type="match status" value="1"/>
</dbReference>
<keyword evidence="6" id="KW-0408">Iron</keyword>
<dbReference type="InterPro" id="IPR004461">
    <property type="entry name" value="CO_DH/Ac-CoA_synth_bsu"/>
</dbReference>
<evidence type="ECO:0000256" key="2">
    <source>
        <dbReference type="ARBA" id="ARBA00022485"/>
    </source>
</evidence>
<organism evidence="10 11">
    <name type="scientific">Candidatus Blautia faecavium</name>
    <dbReference type="NCBI Taxonomy" id="2838487"/>
    <lineage>
        <taxon>Bacteria</taxon>
        <taxon>Bacillati</taxon>
        <taxon>Bacillota</taxon>
        <taxon>Clostridia</taxon>
        <taxon>Lachnospirales</taxon>
        <taxon>Lachnospiraceae</taxon>
        <taxon>Blautia</taxon>
    </lineage>
</organism>
<evidence type="ECO:0000256" key="7">
    <source>
        <dbReference type="ARBA" id="ARBA00023014"/>
    </source>
</evidence>
<feature type="domain" description="Carbon monoxide dehydrogenase subunit alpha ,N-terminal" evidence="8">
    <location>
        <begin position="20"/>
        <end position="101"/>
    </location>
</feature>
<dbReference type="EMBL" id="DWYZ01000173">
    <property type="protein sequence ID" value="HJB28961.1"/>
    <property type="molecule type" value="Genomic_DNA"/>
</dbReference>
<dbReference type="NCBIfam" id="TIGR00316">
    <property type="entry name" value="cdhC"/>
    <property type="match status" value="1"/>
</dbReference>
<dbReference type="PANTHER" id="PTHR42281:SF1">
    <property type="entry name" value="ACETYL-COA DECARBONYLASE_SYNTHASE COMPLEX SUBUNIT BETA 1"/>
    <property type="match status" value="1"/>
</dbReference>
<dbReference type="GO" id="GO:0046872">
    <property type="term" value="F:metal ion binding"/>
    <property type="evidence" value="ECO:0007669"/>
    <property type="project" value="UniProtKB-KW"/>
</dbReference>
<keyword evidence="7" id="KW-0411">Iron-sulfur</keyword>
<dbReference type="SUPFAM" id="SSF56821">
    <property type="entry name" value="Prismane protein-like"/>
    <property type="match status" value="1"/>
</dbReference>
<dbReference type="Gene3D" id="1.10.8.190">
    <property type="entry name" value="Carbon monoxide dehydrogenase alpha subunit. Chain M, domain 1"/>
    <property type="match status" value="1"/>
</dbReference>
<dbReference type="NCBIfam" id="NF003379">
    <property type="entry name" value="PRK04456.1"/>
    <property type="match status" value="1"/>
</dbReference>
<dbReference type="Pfam" id="PF18537">
    <property type="entry name" value="CODH_A_N"/>
    <property type="match status" value="1"/>
</dbReference>
<sequence>MTLFDRVFSGNDAVYGLTQQAVENAAGQYGEEKAVSLPDTAYGLPCYYAVTGTKITNLKEMKEALPVIASLMTREPRLNDAFMSGVATALCAEFLEALKYVDGAQPYEQPLYGHLPDAAIRELGVPLVTGDIPGVAVLIGKAPETEDAVNLVKSYQAQGILVTLVGEICDQVEQAGMNTGANVRVIPLGKEITAVIHAVSVALRAALIFGNITPGDAEGLMKYTFERVPAFVNAFAPLDDVTVSCGAGAIALGFPVITNETENIFRVPKSLIVQADVNKFNTTSLEARNIKIKITKIDIPVAFASAFEGEIIRRKDMQVEFDGSRVDCAELVQTADASEIEDHKITIIGPDVDEMEEGSKNSIAYVVKVAGKSMQADFEPVIERKFHNYINCIEGVYHTGQRDMQRIRIGKAAFQAGFRLKHIGEVLYASVKNEFEAVVDKCEVTIYTDPAECTRIRHEVAVPTFNKRDDRLRTLTDEAVDVYYSCILCQAFSPSHVCVVTPERLGLCGAVSWLDAKATNELDPNGPCQVITKERILDERIGEYEDVNEAVRKLSQGALEDVSLYSIMEKPMTSCGCFECICGIEPFSNGVCIANREYAGMTPLGMTFPELASMTGGGVQTPGFMGHGKHFISSKKFMKAEGGVQRIVWMPKELKDFVAERLNETAKELYGIENFTDMIGDETIATDPETLVAFLTEKGHPALGLDPMM</sequence>